<proteinExistence type="predicted"/>
<reference evidence="1 2" key="1">
    <citation type="submission" date="2014-09" db="EMBL/GenBank/DDBJ databases">
        <authorList>
            <person name="Magalhaes I.L.F."/>
            <person name="Oliveira U."/>
            <person name="Santos F.R."/>
            <person name="Vidigal T.H.D.A."/>
            <person name="Brescovit A.D."/>
            <person name="Santos A.J."/>
        </authorList>
    </citation>
    <scope>NUCLEOTIDE SEQUENCE [LARGE SCALE GENOMIC DNA]</scope>
</reference>
<keyword evidence="1" id="KW-0378">Hydrolase</keyword>
<organism evidence="1 2">
    <name type="scientific">Ceraceosorus bombacis</name>
    <dbReference type="NCBI Taxonomy" id="401625"/>
    <lineage>
        <taxon>Eukaryota</taxon>
        <taxon>Fungi</taxon>
        <taxon>Dikarya</taxon>
        <taxon>Basidiomycota</taxon>
        <taxon>Ustilaginomycotina</taxon>
        <taxon>Exobasidiomycetes</taxon>
        <taxon>Ceraceosorales</taxon>
        <taxon>Ceraceosoraceae</taxon>
        <taxon>Ceraceosorus</taxon>
    </lineage>
</organism>
<dbReference type="EMBL" id="CCYA01000248">
    <property type="protein sequence ID" value="CEH14826.1"/>
    <property type="molecule type" value="Genomic_DNA"/>
</dbReference>
<dbReference type="Gene3D" id="3.40.50.300">
    <property type="entry name" value="P-loop containing nucleotide triphosphate hydrolases"/>
    <property type="match status" value="1"/>
</dbReference>
<evidence type="ECO:0000313" key="2">
    <source>
        <dbReference type="Proteomes" id="UP000054845"/>
    </source>
</evidence>
<dbReference type="SUPFAM" id="SSF52540">
    <property type="entry name" value="P-loop containing nucleoside triphosphate hydrolases"/>
    <property type="match status" value="1"/>
</dbReference>
<dbReference type="AlphaFoldDB" id="A0A0N7L9V3"/>
<dbReference type="InterPro" id="IPR027417">
    <property type="entry name" value="P-loop_NTPase"/>
</dbReference>
<dbReference type="Proteomes" id="UP000054845">
    <property type="component" value="Unassembled WGS sequence"/>
</dbReference>
<evidence type="ECO:0000313" key="1">
    <source>
        <dbReference type="EMBL" id="CEH14826.1"/>
    </source>
</evidence>
<name>A0A0N7L9V3_9BASI</name>
<keyword evidence="2" id="KW-1185">Reference proteome</keyword>
<sequence length="561" mass="62315">MLDILAATSAVLNDRDPTQTELPPDIMARAQRLETIASWVPLHLILIWAKRVWPDVQRAWSIQNDPAGGAEVLQAYLPECMPRSIMTKLQHILDDEQVTMLAGLADLQIGPEEAFPELMRKSRLWYRHWWENRARCNAANGYYTDALKAYANTTHAALQARQQSGSRSDSQRDLDLQQTVAMSELHERMVILHLVINVALYAPAPWCTDPDNGLVPHVINGAMAVSLGVGTALWWTGAGALVGFGAYLGLSAVSIIATEFGLTLDNTTRKERYEELLWLCTRYVGVKEVLISQLCSQAEPGEAFVKLNEGLARDLHPRLRASPFLPTWLGCVSEIGHIRQETNGLVRLGTLGLTRIGKSYLLTCVFGFPYNNFHAGAHDAHRTTGLRVARTAGNVVVIDLPGWDEGMEELRNASAYAVGLLDISIVVLDYAAVESDKTISLIAYICERLLASNRARPVHILLNRVDLVVGRIGGDIEQEIRERKALVVRRIDGHLRRLTGGNRVTIFTSETDGQRTFIRPAYEEADQFVQFADSNLVCERESALKYNLGLPVGSVPQLVDR</sequence>
<protein>
    <submittedName>
        <fullName evidence="1">p-loop containing nucleoside triphosphate hydrolase</fullName>
    </submittedName>
</protein>
<dbReference type="GO" id="GO:0016787">
    <property type="term" value="F:hydrolase activity"/>
    <property type="evidence" value="ECO:0007669"/>
    <property type="project" value="UniProtKB-KW"/>
</dbReference>
<accession>A0A0N7L9V3</accession>